<dbReference type="OrthoDB" id="9767552at2"/>
<evidence type="ECO:0000256" key="4">
    <source>
        <dbReference type="ARBA" id="ARBA00022519"/>
    </source>
</evidence>
<dbReference type="SUPFAM" id="SSF53756">
    <property type="entry name" value="UDP-Glycosyltransferase/glycogen phosphorylase"/>
    <property type="match status" value="1"/>
</dbReference>
<comment type="catalytic activity">
    <reaction evidence="13">
        <text>an alpha-Kdo-(2-&gt;4)-alpha-Kdo-(2-&gt;6)-lipid A + ADP-L-glycero-beta-D-manno-heptose = an L-alpha-D-Hep-(1-&gt;5)-[alpha-Kdo-(2-&gt;4)]-alpha-Kdo-(2-&gt;6)-lipid A + ADP + H(+)</text>
        <dbReference type="Rhea" id="RHEA:74067"/>
        <dbReference type="ChEBI" id="CHEBI:15378"/>
        <dbReference type="ChEBI" id="CHEBI:61506"/>
        <dbReference type="ChEBI" id="CHEBI:176431"/>
        <dbReference type="ChEBI" id="CHEBI:193068"/>
        <dbReference type="ChEBI" id="CHEBI:456216"/>
        <dbReference type="EC" id="2.4.99.23"/>
    </reaction>
</comment>
<organism evidence="14 15">
    <name type="scientific">Gynuella sunshinyii YC6258</name>
    <dbReference type="NCBI Taxonomy" id="1445510"/>
    <lineage>
        <taxon>Bacteria</taxon>
        <taxon>Pseudomonadati</taxon>
        <taxon>Pseudomonadota</taxon>
        <taxon>Gammaproteobacteria</taxon>
        <taxon>Oceanospirillales</taxon>
        <taxon>Saccharospirillaceae</taxon>
        <taxon>Gynuella</taxon>
    </lineage>
</organism>
<dbReference type="RefSeq" id="WP_082070609.1">
    <property type="nucleotide sequence ID" value="NZ_CP007142.1"/>
</dbReference>
<keyword evidence="15" id="KW-1185">Reference proteome</keyword>
<dbReference type="InterPro" id="IPR011908">
    <property type="entry name" value="LipoPS_heptosylTferase-I"/>
</dbReference>
<dbReference type="GO" id="GO:0005886">
    <property type="term" value="C:plasma membrane"/>
    <property type="evidence" value="ECO:0007669"/>
    <property type="project" value="UniProtKB-SubCell"/>
</dbReference>
<protein>
    <recommendedName>
        <fullName evidence="11">Lipopolysaccharide heptosyltransferase 1</fullName>
        <ecNumber evidence="10">2.4.99.23</ecNumber>
    </recommendedName>
    <alternativeName>
        <fullName evidence="12">ADP-heptose:lipopolysaccharide heptosyltransferase I</fullName>
    </alternativeName>
</protein>
<evidence type="ECO:0000256" key="5">
    <source>
        <dbReference type="ARBA" id="ARBA00022676"/>
    </source>
</evidence>
<evidence type="ECO:0000256" key="11">
    <source>
        <dbReference type="ARBA" id="ARBA00044190"/>
    </source>
</evidence>
<dbReference type="EMBL" id="CP007142">
    <property type="protein sequence ID" value="AJQ93913.1"/>
    <property type="molecule type" value="Genomic_DNA"/>
</dbReference>
<dbReference type="GO" id="GO:0009244">
    <property type="term" value="P:lipopolysaccharide core region biosynthetic process"/>
    <property type="evidence" value="ECO:0007669"/>
    <property type="project" value="InterPro"/>
</dbReference>
<comment type="pathway">
    <text evidence="2">Bacterial outer membrane biogenesis; LPS core biosynthesis.</text>
</comment>
<dbReference type="AlphaFoldDB" id="A0A0C5VKH8"/>
<dbReference type="PANTHER" id="PTHR30160:SF19">
    <property type="entry name" value="LIPOPOLYSACCHARIDE HEPTOSYLTRANSFERASE 1"/>
    <property type="match status" value="1"/>
</dbReference>
<keyword evidence="6 14" id="KW-0808">Transferase</keyword>
<dbReference type="Proteomes" id="UP000032266">
    <property type="component" value="Chromosome"/>
</dbReference>
<keyword evidence="8" id="KW-0472">Membrane</keyword>
<keyword evidence="3" id="KW-1003">Cell membrane</keyword>
<evidence type="ECO:0000256" key="9">
    <source>
        <dbReference type="ARBA" id="ARBA00043995"/>
    </source>
</evidence>
<evidence type="ECO:0000313" key="15">
    <source>
        <dbReference type="Proteomes" id="UP000032266"/>
    </source>
</evidence>
<keyword evidence="5 14" id="KW-0328">Glycosyltransferase</keyword>
<dbReference type="InterPro" id="IPR002201">
    <property type="entry name" value="Glyco_trans_9"/>
</dbReference>
<evidence type="ECO:0000256" key="10">
    <source>
        <dbReference type="ARBA" id="ARBA00044041"/>
    </source>
</evidence>
<keyword evidence="4" id="KW-0997">Cell inner membrane</keyword>
<dbReference type="HOGENOM" id="CLU_038371_6_0_6"/>
<evidence type="ECO:0000256" key="7">
    <source>
        <dbReference type="ARBA" id="ARBA00022985"/>
    </source>
</evidence>
<accession>A0A0C5VKH8</accession>
<evidence type="ECO:0000256" key="8">
    <source>
        <dbReference type="ARBA" id="ARBA00023136"/>
    </source>
</evidence>
<evidence type="ECO:0000256" key="6">
    <source>
        <dbReference type="ARBA" id="ARBA00022679"/>
    </source>
</evidence>
<dbReference type="PANTHER" id="PTHR30160">
    <property type="entry name" value="TETRAACYLDISACCHARIDE 4'-KINASE-RELATED"/>
    <property type="match status" value="1"/>
</dbReference>
<dbReference type="CDD" id="cd03789">
    <property type="entry name" value="GT9_LPS_heptosyltransferase"/>
    <property type="match status" value="1"/>
</dbReference>
<evidence type="ECO:0000256" key="2">
    <source>
        <dbReference type="ARBA" id="ARBA00004713"/>
    </source>
</evidence>
<dbReference type="GO" id="GO:0008713">
    <property type="term" value="F:ADP-heptose-lipopolysaccharide heptosyltransferase activity"/>
    <property type="evidence" value="ECO:0007669"/>
    <property type="project" value="TreeGrafter"/>
</dbReference>
<comment type="subcellular location">
    <subcellularLocation>
        <location evidence="1">Cell inner membrane</location>
        <topology evidence="1">Peripheral membrane protein</topology>
        <orientation evidence="1">Cytoplasmic side</orientation>
    </subcellularLocation>
</comment>
<reference evidence="14 15" key="1">
    <citation type="submission" date="2014-01" db="EMBL/GenBank/DDBJ databases">
        <title>Full genme sequencing of cellulolytic bacterium Gynuella sunshinyii YC6258T gen. nov., sp. nov.</title>
        <authorList>
            <person name="Khan H."/>
            <person name="Chung E.J."/>
            <person name="Chung Y.R."/>
        </authorList>
    </citation>
    <scope>NUCLEOTIDE SEQUENCE [LARGE SCALE GENOMIC DNA]</scope>
    <source>
        <strain evidence="14 15">YC6258</strain>
    </source>
</reference>
<name>A0A0C5VKH8_9GAMM</name>
<dbReference type="EC" id="2.4.99.23" evidence="10"/>
<evidence type="ECO:0000256" key="3">
    <source>
        <dbReference type="ARBA" id="ARBA00022475"/>
    </source>
</evidence>
<dbReference type="STRING" id="1445510.YC6258_01869"/>
<dbReference type="InterPro" id="IPR051199">
    <property type="entry name" value="LPS_LOS_Heptosyltrfase"/>
</dbReference>
<evidence type="ECO:0000256" key="13">
    <source>
        <dbReference type="ARBA" id="ARBA00049201"/>
    </source>
</evidence>
<dbReference type="NCBIfam" id="TIGR02193">
    <property type="entry name" value="heptsyl_trn_I"/>
    <property type="match status" value="1"/>
</dbReference>
<dbReference type="Gene3D" id="3.40.50.2000">
    <property type="entry name" value="Glycogen Phosphorylase B"/>
    <property type="match status" value="2"/>
</dbReference>
<dbReference type="Pfam" id="PF01075">
    <property type="entry name" value="Glyco_transf_9"/>
    <property type="match status" value="1"/>
</dbReference>
<dbReference type="PATRIC" id="fig|1445510.3.peg.1830"/>
<dbReference type="GO" id="GO:0005829">
    <property type="term" value="C:cytosol"/>
    <property type="evidence" value="ECO:0007669"/>
    <property type="project" value="TreeGrafter"/>
</dbReference>
<evidence type="ECO:0000256" key="1">
    <source>
        <dbReference type="ARBA" id="ARBA00004515"/>
    </source>
</evidence>
<proteinExistence type="inferred from homology"/>
<sequence length="340" mass="39065">MKILLVKLSSMGDIFHTYPAISDLKQIYPDARVDWLVDQQFAEIAGWHRGVEQIHAVPLRALKKNANAELKQQLRETIRRLKREHYDYIIDAQGLMKSAWLSFRFNGVRYGYDWSSARESLASLCYQHKLPVAVDQHAIDRIRQLFAQALGYQSQLPHLPEFGLDPQQWARPDGAPARYGLVFPGTTWLTKHWRERYWLEFLDRQTINDAVYIGWGSPQERQLAERISQQQTTAKVFDERLSFAEMAKWIAHASWVMGVDTGFVHLASAMQKPVLALFGPTTPKHTGVTGQHSDNLCTELPCFPCRKKICKIANDSESVVCMEQLKPQIVLDKAEQLFKS</sequence>
<evidence type="ECO:0000256" key="12">
    <source>
        <dbReference type="ARBA" id="ARBA00044330"/>
    </source>
</evidence>
<dbReference type="KEGG" id="gsn:YC6258_01869"/>
<gene>
    <name evidence="14" type="ORF">YC6258_01869</name>
</gene>
<keyword evidence="7" id="KW-0448">Lipopolysaccharide biosynthesis</keyword>
<evidence type="ECO:0000313" key="14">
    <source>
        <dbReference type="EMBL" id="AJQ93913.1"/>
    </source>
</evidence>
<comment type="similarity">
    <text evidence="9">Belongs to the glycosyltransferase 9 family.</text>
</comment>